<reference evidence="4 5" key="1">
    <citation type="submission" date="2020-03" db="EMBL/GenBank/DDBJ databases">
        <title>Draft Genome Sequence of Cudoniella acicularis.</title>
        <authorList>
            <person name="Buettner E."/>
            <person name="Kellner H."/>
        </authorList>
    </citation>
    <scope>NUCLEOTIDE SEQUENCE [LARGE SCALE GENOMIC DNA]</scope>
    <source>
        <strain evidence="4 5">DSM 108380</strain>
    </source>
</reference>
<sequence length="252" mass="26211">MSSSSLPLAGKIAIVTGGSKGIGRATSLRLARGGATVVVNYSSNSSAADEVVTQITDAKGTAIAIKADVSSVAQITKLIDEVVAKFGKIDILIACAGTMRLAELDKVTEEDYDITFNLNVKGPLFLTQKAAPHMAPGSRVVLFSTTQAHASTVTANYLTYIASKGAIEQMNRALSKDLARKGITVNCVSPGPTATDLFLQGKSEQLIKTIAGFNPQNRIGKPEEIAEVVAFLSSPAASWVSGQMLLANGGQA</sequence>
<comment type="caution">
    <text evidence="4">The sequence shown here is derived from an EMBL/GenBank/DDBJ whole genome shotgun (WGS) entry which is preliminary data.</text>
</comment>
<gene>
    <name evidence="4" type="ORF">G7Y89_g12900</name>
</gene>
<dbReference type="InterPro" id="IPR002347">
    <property type="entry name" value="SDR_fam"/>
</dbReference>
<comment type="similarity">
    <text evidence="1">Belongs to the short-chain dehydrogenases/reductases (SDR) family.</text>
</comment>
<accession>A0A8H4R983</accession>
<dbReference type="OrthoDB" id="47007at2759"/>
<keyword evidence="2" id="KW-0521">NADP</keyword>
<dbReference type="Proteomes" id="UP000566819">
    <property type="component" value="Unassembled WGS sequence"/>
</dbReference>
<dbReference type="GO" id="GO:0009688">
    <property type="term" value="P:abscisic acid biosynthetic process"/>
    <property type="evidence" value="ECO:0007669"/>
    <property type="project" value="UniProtKB-ARBA"/>
</dbReference>
<dbReference type="Pfam" id="PF13561">
    <property type="entry name" value="adh_short_C2"/>
    <property type="match status" value="1"/>
</dbReference>
<dbReference type="PRINTS" id="PR00081">
    <property type="entry name" value="GDHRDH"/>
</dbReference>
<name>A0A8H4R983_9HELO</name>
<keyword evidence="3" id="KW-0560">Oxidoreductase</keyword>
<evidence type="ECO:0000313" key="4">
    <source>
        <dbReference type="EMBL" id="KAF4625268.1"/>
    </source>
</evidence>
<dbReference type="SUPFAM" id="SSF51735">
    <property type="entry name" value="NAD(P)-binding Rossmann-fold domains"/>
    <property type="match status" value="1"/>
</dbReference>
<evidence type="ECO:0000256" key="1">
    <source>
        <dbReference type="ARBA" id="ARBA00006484"/>
    </source>
</evidence>
<dbReference type="GO" id="GO:0016614">
    <property type="term" value="F:oxidoreductase activity, acting on CH-OH group of donors"/>
    <property type="evidence" value="ECO:0007669"/>
    <property type="project" value="UniProtKB-ARBA"/>
</dbReference>
<proteinExistence type="inferred from homology"/>
<evidence type="ECO:0000313" key="5">
    <source>
        <dbReference type="Proteomes" id="UP000566819"/>
    </source>
</evidence>
<evidence type="ECO:0000256" key="3">
    <source>
        <dbReference type="ARBA" id="ARBA00023002"/>
    </source>
</evidence>
<keyword evidence="5" id="KW-1185">Reference proteome</keyword>
<dbReference type="InterPro" id="IPR036291">
    <property type="entry name" value="NAD(P)-bd_dom_sf"/>
</dbReference>
<dbReference type="EMBL" id="JAAMPI010001423">
    <property type="protein sequence ID" value="KAF4625268.1"/>
    <property type="molecule type" value="Genomic_DNA"/>
</dbReference>
<evidence type="ECO:0000256" key="2">
    <source>
        <dbReference type="ARBA" id="ARBA00022857"/>
    </source>
</evidence>
<protein>
    <recommendedName>
        <fullName evidence="6">NAD(P)-binding protein</fullName>
    </recommendedName>
</protein>
<evidence type="ECO:0008006" key="6">
    <source>
        <dbReference type="Google" id="ProtNLM"/>
    </source>
</evidence>
<organism evidence="4 5">
    <name type="scientific">Cudoniella acicularis</name>
    <dbReference type="NCBI Taxonomy" id="354080"/>
    <lineage>
        <taxon>Eukaryota</taxon>
        <taxon>Fungi</taxon>
        <taxon>Dikarya</taxon>
        <taxon>Ascomycota</taxon>
        <taxon>Pezizomycotina</taxon>
        <taxon>Leotiomycetes</taxon>
        <taxon>Helotiales</taxon>
        <taxon>Tricladiaceae</taxon>
        <taxon>Cudoniella</taxon>
    </lineage>
</organism>
<dbReference type="FunFam" id="3.40.50.720:FF:000084">
    <property type="entry name" value="Short-chain dehydrogenase reductase"/>
    <property type="match status" value="1"/>
</dbReference>
<dbReference type="PANTHER" id="PTHR48107">
    <property type="entry name" value="NADPH-DEPENDENT ALDEHYDE REDUCTASE-LIKE PROTEIN, CHLOROPLASTIC-RELATED"/>
    <property type="match status" value="1"/>
</dbReference>
<dbReference type="AlphaFoldDB" id="A0A8H4R983"/>
<dbReference type="Gene3D" id="3.40.50.720">
    <property type="entry name" value="NAD(P)-binding Rossmann-like Domain"/>
    <property type="match status" value="1"/>
</dbReference>
<dbReference type="PANTHER" id="PTHR48107:SF7">
    <property type="entry name" value="RE15974P"/>
    <property type="match status" value="1"/>
</dbReference>